<evidence type="ECO:0000313" key="2">
    <source>
        <dbReference type="EMBL" id="GHH26152.1"/>
    </source>
</evidence>
<feature type="domain" description="AsmA" evidence="1">
    <location>
        <begin position="3"/>
        <end position="113"/>
    </location>
</feature>
<keyword evidence="3" id="KW-1185">Reference proteome</keyword>
<dbReference type="InterPro" id="IPR007844">
    <property type="entry name" value="AsmA"/>
</dbReference>
<dbReference type="PANTHER" id="PTHR30441:SF9">
    <property type="entry name" value="ASMA FAMILY PROTEIN YHJG"/>
    <property type="match status" value="1"/>
</dbReference>
<name>A0ABQ3LU31_9SPHN</name>
<sequence>MGGILLAILAVWLVLFVSKGRFLKHPLERVVSSLTNRQVSVSGDFQLFFDPIKIKFYAEGIRIANPSWATKPTLFAADRVDTRISPWSLIFGKRRLYWLALTNGALDLEWNAAHTTNSWTFSDKKGGKPLDFPLIDRATVTGTTVHYLDSRLKLVTDLKIGDIQSTDAKIGHSVGLTGKGTVRSTPFTLSAQLLSPDATVTRGQNKLTLSAYAAHNRIDVAGTLPTIADIQNVPLQVRATGRNLAELLRIIGVAIPQTRTYQLHAQLVQSGAEYRLTRMAGTFGNSDLSGKFTVSNIQPRIHVAAELSTHTLDIVDVAPFIGYNPDIVAARGAKAAAAATGAAPERLLPDAAIPVDQLGNFDANVHWNVGVVRSKHVPLSHISLTLALRDRELQISPLTFAMSRGNVAADVMIDAQQRPARNFYDIRLAPTPMGKLLAGFGVAESGTTGTIHGRIQLIGIGDSLHQALSTSSGRIAFIMPAGTLTTKNVVLSELNLGGFVQKLFENKLKTPISVNCGLLGFTVRNGEAAADPILIDTMKNIVTGTGGFNFDSEAVDLAFLSKSKRLSLFSAQSPIGLQGHFANPKINLLSPQLAARAGTAIGLALVATPPAAILAFVDIGNAKAAACGPVLSGASASAQRNVQGKTLNNVGNGTPSTTVDKKDKFLGLF</sequence>
<dbReference type="PANTHER" id="PTHR30441">
    <property type="entry name" value="DUF748 DOMAIN-CONTAINING PROTEIN"/>
    <property type="match status" value="1"/>
</dbReference>
<reference evidence="3" key="1">
    <citation type="journal article" date="2019" name="Int. J. Syst. Evol. Microbiol.">
        <title>The Global Catalogue of Microorganisms (GCM) 10K type strain sequencing project: providing services to taxonomists for standard genome sequencing and annotation.</title>
        <authorList>
            <consortium name="The Broad Institute Genomics Platform"/>
            <consortium name="The Broad Institute Genome Sequencing Center for Infectious Disease"/>
            <person name="Wu L."/>
            <person name="Ma J."/>
        </authorList>
    </citation>
    <scope>NUCLEOTIDE SEQUENCE [LARGE SCALE GENOMIC DNA]</scope>
    <source>
        <strain evidence="3">CGMCC 1.8957</strain>
    </source>
</reference>
<dbReference type="Pfam" id="PF05170">
    <property type="entry name" value="AsmA"/>
    <property type="match status" value="2"/>
</dbReference>
<evidence type="ECO:0000259" key="1">
    <source>
        <dbReference type="Pfam" id="PF05170"/>
    </source>
</evidence>
<proteinExistence type="predicted"/>
<organism evidence="2 3">
    <name type="scientific">Sphingomonas glacialis</name>
    <dbReference type="NCBI Taxonomy" id="658225"/>
    <lineage>
        <taxon>Bacteria</taxon>
        <taxon>Pseudomonadati</taxon>
        <taxon>Pseudomonadota</taxon>
        <taxon>Alphaproteobacteria</taxon>
        <taxon>Sphingomonadales</taxon>
        <taxon>Sphingomonadaceae</taxon>
        <taxon>Sphingomonas</taxon>
    </lineage>
</organism>
<protein>
    <submittedName>
        <fullName evidence="2">Membrane protein</fullName>
    </submittedName>
</protein>
<dbReference type="InterPro" id="IPR052894">
    <property type="entry name" value="AsmA-related"/>
</dbReference>
<dbReference type="EMBL" id="BNAQ01000012">
    <property type="protein sequence ID" value="GHH26152.1"/>
    <property type="molecule type" value="Genomic_DNA"/>
</dbReference>
<feature type="domain" description="AsmA" evidence="1">
    <location>
        <begin position="275"/>
        <end position="497"/>
    </location>
</feature>
<accession>A0ABQ3LU31</accession>
<comment type="caution">
    <text evidence="2">The sequence shown here is derived from an EMBL/GenBank/DDBJ whole genome shotgun (WGS) entry which is preliminary data.</text>
</comment>
<dbReference type="Proteomes" id="UP000652430">
    <property type="component" value="Unassembled WGS sequence"/>
</dbReference>
<evidence type="ECO:0000313" key="3">
    <source>
        <dbReference type="Proteomes" id="UP000652430"/>
    </source>
</evidence>
<gene>
    <name evidence="2" type="ORF">GCM10008023_40360</name>
</gene>